<gene>
    <name evidence="3" type="ORF">HZH66_015352</name>
</gene>
<comment type="caution">
    <text evidence="3">The sequence shown here is derived from an EMBL/GenBank/DDBJ whole genome shotgun (WGS) entry which is preliminary data.</text>
</comment>
<proteinExistence type="predicted"/>
<protein>
    <submittedName>
        <fullName evidence="3">Uncharacterized protein</fullName>
    </submittedName>
</protein>
<reference evidence="3" key="1">
    <citation type="journal article" date="2020" name="G3 (Bethesda)">
        <title>High-Quality Assemblies for Three Invasive Social Wasps from the &lt;i&gt;Vespula&lt;/i&gt; Genus.</title>
        <authorList>
            <person name="Harrop T.W.R."/>
            <person name="Guhlin J."/>
            <person name="McLaughlin G.M."/>
            <person name="Permina E."/>
            <person name="Stockwell P."/>
            <person name="Gilligan J."/>
            <person name="Le Lec M.F."/>
            <person name="Gruber M.A.M."/>
            <person name="Quinn O."/>
            <person name="Lovegrove M."/>
            <person name="Duncan E.J."/>
            <person name="Remnant E.J."/>
            <person name="Van Eeckhoven J."/>
            <person name="Graham B."/>
            <person name="Knapp R.A."/>
            <person name="Langford K.W."/>
            <person name="Kronenberg Z."/>
            <person name="Press M.O."/>
            <person name="Eacker S.M."/>
            <person name="Wilson-Rankin E.E."/>
            <person name="Purcell J."/>
            <person name="Lester P.J."/>
            <person name="Dearden P.K."/>
        </authorList>
    </citation>
    <scope>NUCLEOTIDE SEQUENCE</scope>
    <source>
        <strain evidence="3">Marl-1</strain>
    </source>
</reference>
<feature type="compositionally biased region" description="Polar residues" evidence="1">
    <location>
        <begin position="144"/>
        <end position="155"/>
    </location>
</feature>
<dbReference type="EMBL" id="JACSEA010000025">
    <property type="protein sequence ID" value="KAF7378565.1"/>
    <property type="molecule type" value="Genomic_DNA"/>
</dbReference>
<feature type="compositionally biased region" description="Basic and acidic residues" evidence="1">
    <location>
        <begin position="88"/>
        <end position="98"/>
    </location>
</feature>
<dbReference type="AlphaFoldDB" id="A0A834IXR4"/>
<evidence type="ECO:0000256" key="1">
    <source>
        <dbReference type="SAM" id="MobiDB-lite"/>
    </source>
</evidence>
<evidence type="ECO:0000313" key="3">
    <source>
        <dbReference type="EMBL" id="KAF7378565.1"/>
    </source>
</evidence>
<feature type="compositionally biased region" description="Low complexity" evidence="1">
    <location>
        <begin position="125"/>
        <end position="138"/>
    </location>
</feature>
<keyword evidence="2" id="KW-0812">Transmembrane</keyword>
<feature type="region of interest" description="Disordered" evidence="1">
    <location>
        <begin position="85"/>
        <end position="155"/>
    </location>
</feature>
<name>A0A834IXR4_VESVU</name>
<evidence type="ECO:0000313" key="4">
    <source>
        <dbReference type="Proteomes" id="UP000614350"/>
    </source>
</evidence>
<sequence length="155" mass="17085">MRVGRTSPLAGPLSEPFLEPPARFHEFFRSNATLTEDPTPLQQREKNNKNKKNAAVTVAAVVMLMVVVMATVVQRCNRNYANTMQIPECRDANPRHNIGEIGDPPRGPPPPSPPRPHPPAPTPTPSWFADSSFDSDASARGETFTAQRSESLTHY</sequence>
<keyword evidence="2" id="KW-0472">Membrane</keyword>
<feature type="transmembrane region" description="Helical" evidence="2">
    <location>
        <begin position="54"/>
        <end position="73"/>
    </location>
</feature>
<dbReference type="Proteomes" id="UP000614350">
    <property type="component" value="Unassembled WGS sequence"/>
</dbReference>
<organism evidence="3 4">
    <name type="scientific">Vespula vulgaris</name>
    <name type="common">Yellow jacket</name>
    <name type="synonym">Wasp</name>
    <dbReference type="NCBI Taxonomy" id="7454"/>
    <lineage>
        <taxon>Eukaryota</taxon>
        <taxon>Metazoa</taxon>
        <taxon>Ecdysozoa</taxon>
        <taxon>Arthropoda</taxon>
        <taxon>Hexapoda</taxon>
        <taxon>Insecta</taxon>
        <taxon>Pterygota</taxon>
        <taxon>Neoptera</taxon>
        <taxon>Endopterygota</taxon>
        <taxon>Hymenoptera</taxon>
        <taxon>Apocrita</taxon>
        <taxon>Aculeata</taxon>
        <taxon>Vespoidea</taxon>
        <taxon>Vespidae</taxon>
        <taxon>Vespinae</taxon>
        <taxon>Vespula</taxon>
    </lineage>
</organism>
<keyword evidence="4" id="KW-1185">Reference proteome</keyword>
<accession>A0A834IXR4</accession>
<feature type="compositionally biased region" description="Pro residues" evidence="1">
    <location>
        <begin position="105"/>
        <end position="124"/>
    </location>
</feature>
<evidence type="ECO:0000256" key="2">
    <source>
        <dbReference type="SAM" id="Phobius"/>
    </source>
</evidence>
<keyword evidence="2" id="KW-1133">Transmembrane helix</keyword>